<dbReference type="EMBL" id="UOEC01000181">
    <property type="protein sequence ID" value="VAW00958.1"/>
    <property type="molecule type" value="Genomic_DNA"/>
</dbReference>
<gene>
    <name evidence="1" type="ORF">MNBD_ALPHA08-1208</name>
</gene>
<evidence type="ECO:0000313" key="1">
    <source>
        <dbReference type="EMBL" id="VAW00958.1"/>
    </source>
</evidence>
<name>A0A3B0S7J8_9ZZZZ</name>
<dbReference type="InterPro" id="IPR036249">
    <property type="entry name" value="Thioredoxin-like_sf"/>
</dbReference>
<dbReference type="InterPro" id="IPR007332">
    <property type="entry name" value="DUF411"/>
</dbReference>
<reference evidence="1" key="1">
    <citation type="submission" date="2018-06" db="EMBL/GenBank/DDBJ databases">
        <authorList>
            <person name="Zhirakovskaya E."/>
        </authorList>
    </citation>
    <scope>NUCLEOTIDE SEQUENCE</scope>
</reference>
<protein>
    <submittedName>
        <fullName evidence="1">CopG protein</fullName>
    </submittedName>
</protein>
<sequence>MKTLKILTLTAVVAGFGVGFGMGNHAVAQESKVMTVYKTPWCGCCTGWAEAMKKAGYQVKTVNMEDLSSIKQQSSVTEALAGCHTAVYDGYILEGHVPMQALDKLLAERPDIAGIATPGMPSGSLGMGYSPDAKYTVYAFTTDTTKAPTVFYEAGK</sequence>
<dbReference type="AlphaFoldDB" id="A0A3B0S7J8"/>
<organism evidence="1">
    <name type="scientific">hydrothermal vent metagenome</name>
    <dbReference type="NCBI Taxonomy" id="652676"/>
    <lineage>
        <taxon>unclassified sequences</taxon>
        <taxon>metagenomes</taxon>
        <taxon>ecological metagenomes</taxon>
    </lineage>
</organism>
<accession>A0A3B0S7J8</accession>
<proteinExistence type="predicted"/>
<dbReference type="Pfam" id="PF04214">
    <property type="entry name" value="DUF411"/>
    <property type="match status" value="1"/>
</dbReference>
<dbReference type="SUPFAM" id="SSF52833">
    <property type="entry name" value="Thioredoxin-like"/>
    <property type="match status" value="1"/>
</dbReference>